<evidence type="ECO:0000313" key="11">
    <source>
        <dbReference type="Proteomes" id="UP000325113"/>
    </source>
</evidence>
<evidence type="ECO:0000256" key="1">
    <source>
        <dbReference type="ARBA" id="ARBA00004123"/>
    </source>
</evidence>
<evidence type="ECO:0000313" key="8">
    <source>
        <dbReference type="Proteomes" id="UP000322899"/>
    </source>
</evidence>
<dbReference type="GO" id="GO:0003899">
    <property type="term" value="F:DNA-directed RNA polymerase activity"/>
    <property type="evidence" value="ECO:0007669"/>
    <property type="project" value="InterPro"/>
</dbReference>
<dbReference type="InterPro" id="IPR012340">
    <property type="entry name" value="NA-bd_OB-fold"/>
</dbReference>
<evidence type="ECO:0000313" key="7">
    <source>
        <dbReference type="EMBL" id="KAA0175828.1"/>
    </source>
</evidence>
<dbReference type="Proteomes" id="UP000324907">
    <property type="component" value="Unassembled WGS sequence"/>
</dbReference>
<dbReference type="EMBL" id="VLTN01000053">
    <property type="protein sequence ID" value="KAA0148427.1"/>
    <property type="molecule type" value="Genomic_DNA"/>
</dbReference>
<dbReference type="GO" id="GO:0005665">
    <property type="term" value="C:RNA polymerase II, core complex"/>
    <property type="evidence" value="ECO:0007669"/>
    <property type="project" value="TreeGrafter"/>
</dbReference>
<dbReference type="GO" id="GO:0006351">
    <property type="term" value="P:DNA-templated transcription"/>
    <property type="evidence" value="ECO:0007669"/>
    <property type="project" value="InterPro"/>
</dbReference>
<dbReference type="SUPFAM" id="SSF50249">
    <property type="entry name" value="Nucleic acid-binding proteins"/>
    <property type="match status" value="1"/>
</dbReference>
<dbReference type="GO" id="GO:0005736">
    <property type="term" value="C:RNA polymerase I complex"/>
    <property type="evidence" value="ECO:0007669"/>
    <property type="project" value="TreeGrafter"/>
</dbReference>
<dbReference type="PANTHER" id="PTHR10917">
    <property type="entry name" value="DNA-DIRECTED RNA POLYMERASES I, II, AND III SUBUNIT RPABC3"/>
    <property type="match status" value="1"/>
</dbReference>
<dbReference type="Proteomes" id="UP000322899">
    <property type="component" value="Unassembled WGS sequence"/>
</dbReference>
<name>A0A5A8C6V6_CAFRO</name>
<dbReference type="Pfam" id="PF03870">
    <property type="entry name" value="RNA_pol_Rpb8"/>
    <property type="match status" value="1"/>
</dbReference>
<evidence type="ECO:0000313" key="6">
    <source>
        <dbReference type="EMBL" id="KAA0160488.1"/>
    </source>
</evidence>
<comment type="subcellular location">
    <subcellularLocation>
        <location evidence="1">Nucleus</location>
    </subcellularLocation>
</comment>
<evidence type="ECO:0000313" key="9">
    <source>
        <dbReference type="Proteomes" id="UP000323011"/>
    </source>
</evidence>
<evidence type="ECO:0000256" key="2">
    <source>
        <dbReference type="ARBA" id="ARBA00008912"/>
    </source>
</evidence>
<gene>
    <name evidence="7" type="ORF">FNF27_02549</name>
    <name evidence="6" type="ORF">FNF28_05444</name>
    <name evidence="4" type="ORF">FNF29_06645</name>
    <name evidence="5" type="ORF">FNF31_06212</name>
</gene>
<dbReference type="Proteomes" id="UP000323011">
    <property type="component" value="Unassembled WGS sequence"/>
</dbReference>
<keyword evidence="9" id="KW-1185">Reference proteome</keyword>
<dbReference type="Gene3D" id="2.40.50.140">
    <property type="entry name" value="Nucleic acid-binding proteins"/>
    <property type="match status" value="1"/>
</dbReference>
<dbReference type="PANTHER" id="PTHR10917:SF0">
    <property type="entry name" value="DNA-DIRECTED RNA POLYMERASES I, II, AND III SUBUNIT RPABC3"/>
    <property type="match status" value="1"/>
</dbReference>
<comment type="similarity">
    <text evidence="2">Belongs to the eukaryotic RPB8 RNA polymerase subunit family.</text>
</comment>
<dbReference type="PIRSF" id="PIRSF000779">
    <property type="entry name" value="RNA_pol_Rpb8"/>
    <property type="match status" value="1"/>
</dbReference>
<comment type="caution">
    <text evidence="4">The sequence shown here is derived from an EMBL/GenBank/DDBJ whole genome shotgun (WGS) entry which is preliminary data.</text>
</comment>
<dbReference type="SMART" id="SM00658">
    <property type="entry name" value="RPOL8c"/>
    <property type="match status" value="1"/>
</dbReference>
<dbReference type="AlphaFoldDB" id="A0A5A8C6V6"/>
<dbReference type="EMBL" id="VLTM01000090">
    <property type="protein sequence ID" value="KAA0154871.1"/>
    <property type="molecule type" value="Genomic_DNA"/>
</dbReference>
<evidence type="ECO:0008006" key="12">
    <source>
        <dbReference type="Google" id="ProtNLM"/>
    </source>
</evidence>
<dbReference type="GO" id="GO:0005666">
    <property type="term" value="C:RNA polymerase III complex"/>
    <property type="evidence" value="ECO:0007669"/>
    <property type="project" value="TreeGrafter"/>
</dbReference>
<organism evidence="4 9">
    <name type="scientific">Cafeteria roenbergensis</name>
    <name type="common">Marine flagellate</name>
    <dbReference type="NCBI Taxonomy" id="33653"/>
    <lineage>
        <taxon>Eukaryota</taxon>
        <taxon>Sar</taxon>
        <taxon>Stramenopiles</taxon>
        <taxon>Bigyra</taxon>
        <taxon>Opalozoa</taxon>
        <taxon>Bicosoecida</taxon>
        <taxon>Cafeteriaceae</taxon>
        <taxon>Cafeteria</taxon>
    </lineage>
</organism>
<evidence type="ECO:0000313" key="4">
    <source>
        <dbReference type="EMBL" id="KAA0148427.1"/>
    </source>
</evidence>
<accession>A0A5A8C6V6</accession>
<dbReference type="EMBL" id="VLTO01000011">
    <property type="protein sequence ID" value="KAA0175828.1"/>
    <property type="molecule type" value="Genomic_DNA"/>
</dbReference>
<dbReference type="InterPro" id="IPR005570">
    <property type="entry name" value="RPABC3"/>
</dbReference>
<reference evidence="8 9" key="1">
    <citation type="submission" date="2019-07" db="EMBL/GenBank/DDBJ databases">
        <title>Genomes of Cafeteria roenbergensis.</title>
        <authorList>
            <person name="Fischer M.G."/>
            <person name="Hackl T."/>
            <person name="Roman M."/>
        </authorList>
    </citation>
    <scope>NUCLEOTIDE SEQUENCE [LARGE SCALE GENOMIC DNA]</scope>
    <source>
        <strain evidence="4 9">BVI</strain>
        <strain evidence="5 11">Cflag</strain>
        <strain evidence="7 8">E4-10P</strain>
        <strain evidence="6 10">RCC970-E3</strain>
    </source>
</reference>
<dbReference type="OrthoDB" id="20018at2759"/>
<proteinExistence type="inferred from homology"/>
<keyword evidence="3" id="KW-0539">Nucleus</keyword>
<evidence type="ECO:0000313" key="5">
    <source>
        <dbReference type="EMBL" id="KAA0154871.1"/>
    </source>
</evidence>
<sequence length="164" mass="17974">MAAVAAAATSGSSSAGDESKTGPLFDDMFDVLRVNPEGKKFEKVNRLVCKGTTLDVDMIVDIASEVYNLGKDERFSLRIASTLRLDGRKDDDAFDQSGRETLLDQYDYGMCGRVFQYDIKGSKVALMVSFGGLLMKLEGERQHLAAIELDARVYALFRKAKSAA</sequence>
<dbReference type="Proteomes" id="UP000325113">
    <property type="component" value="Unassembled WGS sequence"/>
</dbReference>
<evidence type="ECO:0000313" key="10">
    <source>
        <dbReference type="Proteomes" id="UP000324907"/>
    </source>
</evidence>
<protein>
    <recommendedName>
        <fullName evidence="12">DNA-directed RNA polymerases I, II, and III subunit RPABC3</fullName>
    </recommendedName>
</protein>
<evidence type="ECO:0000256" key="3">
    <source>
        <dbReference type="ARBA" id="ARBA00023242"/>
    </source>
</evidence>
<dbReference type="EMBL" id="VLTL01000110">
    <property type="protein sequence ID" value="KAA0160488.1"/>
    <property type="molecule type" value="Genomic_DNA"/>
</dbReference>
<dbReference type="OMA" id="KEDDKGW"/>